<proteinExistence type="predicted"/>
<gene>
    <name evidence="2" type="ORF">PGLA1383_LOCUS13934</name>
    <name evidence="3" type="ORF">PGLA1383_LOCUS41550</name>
    <name evidence="4" type="ORF">PGLA2088_LOCUS50212</name>
</gene>
<name>A0A813E5R7_POLGL</name>
<dbReference type="EMBL" id="CAJNNV010028386">
    <property type="protein sequence ID" value="CAE8624425.1"/>
    <property type="molecule type" value="Genomic_DNA"/>
</dbReference>
<evidence type="ECO:0000313" key="2">
    <source>
        <dbReference type="EMBL" id="CAE8595423.1"/>
    </source>
</evidence>
<dbReference type="Proteomes" id="UP000654075">
    <property type="component" value="Unassembled WGS sequence"/>
</dbReference>
<dbReference type="AlphaFoldDB" id="A0A813E5R7"/>
<organism evidence="2 5">
    <name type="scientific">Polarella glacialis</name>
    <name type="common">Dinoflagellate</name>
    <dbReference type="NCBI Taxonomy" id="89957"/>
    <lineage>
        <taxon>Eukaryota</taxon>
        <taxon>Sar</taxon>
        <taxon>Alveolata</taxon>
        <taxon>Dinophyceae</taxon>
        <taxon>Suessiales</taxon>
        <taxon>Suessiaceae</taxon>
        <taxon>Polarella</taxon>
    </lineage>
</organism>
<keyword evidence="5" id="KW-1185">Reference proteome</keyword>
<dbReference type="EMBL" id="CAJNNV010007827">
    <property type="protein sequence ID" value="CAE8595423.1"/>
    <property type="molecule type" value="Genomic_DNA"/>
</dbReference>
<dbReference type="EMBL" id="CAJNNW010037329">
    <property type="protein sequence ID" value="CAE8740888.1"/>
    <property type="molecule type" value="Genomic_DNA"/>
</dbReference>
<accession>A0A813E5R7</accession>
<sequence length="145" mass="16156">MMIENFGRYSCSGNATWQSMNEQRRRRFHQLRGPQQLARMLHCVCGSSMRNYPQDLTDDYNLMRTALDQRELRDHVFGCDKEDLHSGGPTGMTVQPGGQTTVQTNADHIMQLQSWKGGDGLGKGKGKDEGKGKAKGKGKTYATSS</sequence>
<protein>
    <submittedName>
        <fullName evidence="2">Uncharacterized protein</fullName>
    </submittedName>
</protein>
<evidence type="ECO:0000313" key="4">
    <source>
        <dbReference type="EMBL" id="CAE8740888.1"/>
    </source>
</evidence>
<comment type="caution">
    <text evidence="2">The sequence shown here is derived from an EMBL/GenBank/DDBJ whole genome shotgun (WGS) entry which is preliminary data.</text>
</comment>
<reference evidence="2" key="1">
    <citation type="submission" date="2021-02" db="EMBL/GenBank/DDBJ databases">
        <authorList>
            <person name="Dougan E. K."/>
            <person name="Rhodes N."/>
            <person name="Thang M."/>
            <person name="Chan C."/>
        </authorList>
    </citation>
    <scope>NUCLEOTIDE SEQUENCE</scope>
</reference>
<dbReference type="Proteomes" id="UP000626109">
    <property type="component" value="Unassembled WGS sequence"/>
</dbReference>
<evidence type="ECO:0000256" key="1">
    <source>
        <dbReference type="SAM" id="MobiDB-lite"/>
    </source>
</evidence>
<evidence type="ECO:0000313" key="5">
    <source>
        <dbReference type="Proteomes" id="UP000654075"/>
    </source>
</evidence>
<feature type="region of interest" description="Disordered" evidence="1">
    <location>
        <begin position="114"/>
        <end position="145"/>
    </location>
</feature>
<evidence type="ECO:0000313" key="3">
    <source>
        <dbReference type="EMBL" id="CAE8624425.1"/>
    </source>
</evidence>